<comment type="caution">
    <text evidence="2">The sequence shown here is derived from an EMBL/GenBank/DDBJ whole genome shotgun (WGS) entry which is preliminary data.</text>
</comment>
<dbReference type="Proteomes" id="UP000712673">
    <property type="component" value="Unassembled WGS sequence"/>
</dbReference>
<dbReference type="EMBL" id="VGLS01000004">
    <property type="protein sequence ID" value="MBM3222246.1"/>
    <property type="molecule type" value="Genomic_DNA"/>
</dbReference>
<feature type="transmembrane region" description="Helical" evidence="1">
    <location>
        <begin position="6"/>
        <end position="33"/>
    </location>
</feature>
<keyword evidence="1" id="KW-1133">Transmembrane helix</keyword>
<sequence length="61" mass="6575">MDGEPMGLIITLATLFLGLTIVLCGGTIVRYLLASPFGASRVDEIRRLRQEGLAVNQDGEL</sequence>
<dbReference type="AlphaFoldDB" id="A0A937VWE5"/>
<evidence type="ECO:0000313" key="3">
    <source>
        <dbReference type="Proteomes" id="UP000712673"/>
    </source>
</evidence>
<name>A0A937VWE5_UNCTE</name>
<protein>
    <submittedName>
        <fullName evidence="2">Uncharacterized protein</fullName>
    </submittedName>
</protein>
<keyword evidence="1" id="KW-0472">Membrane</keyword>
<organism evidence="2 3">
    <name type="scientific">Tectimicrobiota bacterium</name>
    <dbReference type="NCBI Taxonomy" id="2528274"/>
    <lineage>
        <taxon>Bacteria</taxon>
        <taxon>Pseudomonadati</taxon>
        <taxon>Nitrospinota/Tectimicrobiota group</taxon>
        <taxon>Candidatus Tectimicrobiota</taxon>
    </lineage>
</organism>
<evidence type="ECO:0000256" key="1">
    <source>
        <dbReference type="SAM" id="Phobius"/>
    </source>
</evidence>
<gene>
    <name evidence="2" type="ORF">FJZ47_00355</name>
</gene>
<evidence type="ECO:0000313" key="2">
    <source>
        <dbReference type="EMBL" id="MBM3222246.1"/>
    </source>
</evidence>
<reference evidence="2" key="1">
    <citation type="submission" date="2019-03" db="EMBL/GenBank/DDBJ databases">
        <title>Lake Tanganyika Metagenome-Assembled Genomes (MAGs).</title>
        <authorList>
            <person name="Tran P."/>
        </authorList>
    </citation>
    <scope>NUCLEOTIDE SEQUENCE</scope>
    <source>
        <strain evidence="2">K_DeepCast_65m_m2_066</strain>
    </source>
</reference>
<keyword evidence="1" id="KW-0812">Transmembrane</keyword>
<accession>A0A937VWE5</accession>
<proteinExistence type="predicted"/>